<evidence type="ECO:0000313" key="2">
    <source>
        <dbReference type="EMBL" id="KAJ7202540.1"/>
    </source>
</evidence>
<dbReference type="GO" id="GO:0004672">
    <property type="term" value="F:protein kinase activity"/>
    <property type="evidence" value="ECO:0007669"/>
    <property type="project" value="InterPro"/>
</dbReference>
<dbReference type="Proteomes" id="UP001219525">
    <property type="component" value="Unassembled WGS sequence"/>
</dbReference>
<dbReference type="InterPro" id="IPR011009">
    <property type="entry name" value="Kinase-like_dom_sf"/>
</dbReference>
<dbReference type="SUPFAM" id="SSF56112">
    <property type="entry name" value="Protein kinase-like (PK-like)"/>
    <property type="match status" value="1"/>
</dbReference>
<keyword evidence="3" id="KW-1185">Reference proteome</keyword>
<dbReference type="PROSITE" id="PS50011">
    <property type="entry name" value="PROTEIN_KINASE_DOM"/>
    <property type="match status" value="1"/>
</dbReference>
<comment type="caution">
    <text evidence="2">The sequence shown here is derived from an EMBL/GenBank/DDBJ whole genome shotgun (WGS) entry which is preliminary data.</text>
</comment>
<organism evidence="2 3">
    <name type="scientific">Mycena pura</name>
    <dbReference type="NCBI Taxonomy" id="153505"/>
    <lineage>
        <taxon>Eukaryota</taxon>
        <taxon>Fungi</taxon>
        <taxon>Dikarya</taxon>
        <taxon>Basidiomycota</taxon>
        <taxon>Agaricomycotina</taxon>
        <taxon>Agaricomycetes</taxon>
        <taxon>Agaricomycetidae</taxon>
        <taxon>Agaricales</taxon>
        <taxon>Marasmiineae</taxon>
        <taxon>Mycenaceae</taxon>
        <taxon>Mycena</taxon>
    </lineage>
</organism>
<evidence type="ECO:0000259" key="1">
    <source>
        <dbReference type="PROSITE" id="PS50011"/>
    </source>
</evidence>
<gene>
    <name evidence="2" type="ORF">GGX14DRAFT_523804</name>
</gene>
<feature type="domain" description="Protein kinase" evidence="1">
    <location>
        <begin position="1"/>
        <end position="359"/>
    </location>
</feature>
<dbReference type="SMART" id="SM00220">
    <property type="entry name" value="S_TKc"/>
    <property type="match status" value="1"/>
</dbReference>
<name>A0AAD6V897_9AGAR</name>
<dbReference type="InterPro" id="IPR000719">
    <property type="entry name" value="Prot_kinase_dom"/>
</dbReference>
<dbReference type="GO" id="GO:0005524">
    <property type="term" value="F:ATP binding"/>
    <property type="evidence" value="ECO:0007669"/>
    <property type="project" value="InterPro"/>
</dbReference>
<evidence type="ECO:0000313" key="3">
    <source>
        <dbReference type="Proteomes" id="UP001219525"/>
    </source>
</evidence>
<proteinExistence type="predicted"/>
<dbReference type="EMBL" id="JARJCW010000054">
    <property type="protein sequence ID" value="KAJ7202540.1"/>
    <property type="molecule type" value="Genomic_DNA"/>
</dbReference>
<dbReference type="Gene3D" id="1.10.510.10">
    <property type="entry name" value="Transferase(Phosphotransferase) domain 1"/>
    <property type="match status" value="1"/>
</dbReference>
<accession>A0AAD6V897</accession>
<dbReference type="AlphaFoldDB" id="A0AAD6V897"/>
<sequence length="359" mass="41418">MTTARIASSLTGLTSLLADEQIWADHQPYLEARGYMLRPRYRPGWVSEAIRLGKSVFQCEDSIAAHECWVLDATRISDGAQMILKIVELSSPDVTISSFLANEPGARNYTVPLVDIFPMPEHETWGWMAMPRMRGCHDIPLVFKTVREFAEFMHQVLEGLVFLHSKNIAHRDICTQNIAMDASRLIPGGFHFIHPHTSDGLNLLGRFEPHRIKTRTEAGPMKYYYIDFGLSVQFPSFEARELVNNRRCGRLRKHVPEISDTVPYDPFKLDVRLVGEMIRIEFLEWYLGLDFIIPFMKKLRRQNPKRRPDAATALDLFQQHMSRMSEADLGRPLALPFRSSRIHKIRGQVALAWKTFQLR</sequence>
<protein>
    <recommendedName>
        <fullName evidence="1">Protein kinase domain-containing protein</fullName>
    </recommendedName>
</protein>
<reference evidence="2" key="1">
    <citation type="submission" date="2023-03" db="EMBL/GenBank/DDBJ databases">
        <title>Massive genome expansion in bonnet fungi (Mycena s.s.) driven by repeated elements and novel gene families across ecological guilds.</title>
        <authorList>
            <consortium name="Lawrence Berkeley National Laboratory"/>
            <person name="Harder C.B."/>
            <person name="Miyauchi S."/>
            <person name="Viragh M."/>
            <person name="Kuo A."/>
            <person name="Thoen E."/>
            <person name="Andreopoulos B."/>
            <person name="Lu D."/>
            <person name="Skrede I."/>
            <person name="Drula E."/>
            <person name="Henrissat B."/>
            <person name="Morin E."/>
            <person name="Kohler A."/>
            <person name="Barry K."/>
            <person name="LaButti K."/>
            <person name="Morin E."/>
            <person name="Salamov A."/>
            <person name="Lipzen A."/>
            <person name="Mereny Z."/>
            <person name="Hegedus B."/>
            <person name="Baldrian P."/>
            <person name="Stursova M."/>
            <person name="Weitz H."/>
            <person name="Taylor A."/>
            <person name="Grigoriev I.V."/>
            <person name="Nagy L.G."/>
            <person name="Martin F."/>
            <person name="Kauserud H."/>
        </authorList>
    </citation>
    <scope>NUCLEOTIDE SEQUENCE</scope>
    <source>
        <strain evidence="2">9144</strain>
    </source>
</reference>